<gene>
    <name evidence="5" type="primary">nfsB</name>
    <name evidence="5" type="ORF">FQP86_09335</name>
</gene>
<evidence type="ECO:0000256" key="2">
    <source>
        <dbReference type="ARBA" id="ARBA00022857"/>
    </source>
</evidence>
<dbReference type="STRING" id="553385.GCA_000591415_02786"/>
<comment type="caution">
    <text evidence="5">The sequence shown here is derived from an EMBL/GenBank/DDBJ whole genome shotgun (WGS) entry which is preliminary data.</text>
</comment>
<dbReference type="EMBL" id="VNFH01000006">
    <property type="protein sequence ID" value="TVU70012.1"/>
    <property type="molecule type" value="Genomic_DNA"/>
</dbReference>
<proteinExistence type="inferred from homology"/>
<name>A0A558HLL0_9GAMM</name>
<evidence type="ECO:0000313" key="5">
    <source>
        <dbReference type="EMBL" id="TVU70012.1"/>
    </source>
</evidence>
<dbReference type="OrthoDB" id="9809288at2"/>
<dbReference type="NCBIfam" id="NF008275">
    <property type="entry name" value="PRK11053.1"/>
    <property type="match status" value="1"/>
</dbReference>
<organism evidence="5 6">
    <name type="scientific">Cobetia crustatorum</name>
    <dbReference type="NCBI Taxonomy" id="553385"/>
    <lineage>
        <taxon>Bacteria</taxon>
        <taxon>Pseudomonadati</taxon>
        <taxon>Pseudomonadota</taxon>
        <taxon>Gammaproteobacteria</taxon>
        <taxon>Oceanospirillales</taxon>
        <taxon>Halomonadaceae</taxon>
        <taxon>Cobetia</taxon>
    </lineage>
</organism>
<dbReference type="InterPro" id="IPR000415">
    <property type="entry name" value="Nitroreductase-like"/>
</dbReference>
<dbReference type="CDD" id="cd02149">
    <property type="entry name" value="NfsB-like"/>
    <property type="match status" value="1"/>
</dbReference>
<dbReference type="SUPFAM" id="SSF55469">
    <property type="entry name" value="FMN-dependent nitroreductase-like"/>
    <property type="match status" value="1"/>
</dbReference>
<evidence type="ECO:0000256" key="1">
    <source>
        <dbReference type="ARBA" id="ARBA00007118"/>
    </source>
</evidence>
<comment type="similarity">
    <text evidence="1">Belongs to the nitroreductase family.</text>
</comment>
<dbReference type="PANTHER" id="PTHR43673:SF10">
    <property type="entry name" value="NADH DEHYDROGENASE_NAD(P)H NITROREDUCTASE XCC3605-RELATED"/>
    <property type="match status" value="1"/>
</dbReference>
<sequence>MTPTAIMQQRYSTKNFDPARKISAEDWNELEQVLRFSASSVNSQPWHFLVLESEEAKERFARAGTREKYDFNTPKILNGSHVVLFCTRSTLDDQYLDHVLESEATDGRFTLGDQFSDMMDGARRLFIDLHRHEYKDMQHWMDKQVYLNAGSLLYAASSMGIDAVPLEGIDPVGLDAEFGLRDKGFNALVAISLGYRTDDDFNAGLPKSRLPADELFTRL</sequence>
<dbReference type="RefSeq" id="WP_024952677.1">
    <property type="nucleotide sequence ID" value="NZ_CAWOWR010000116.1"/>
</dbReference>
<evidence type="ECO:0000256" key="3">
    <source>
        <dbReference type="ARBA" id="ARBA00023002"/>
    </source>
</evidence>
<dbReference type="InterPro" id="IPR033878">
    <property type="entry name" value="NfsB-like"/>
</dbReference>
<keyword evidence="2" id="KW-0521">NADP</keyword>
<dbReference type="EC" id="1.5.1.34" evidence="5"/>
<accession>A0A558HLL0</accession>
<evidence type="ECO:0000259" key="4">
    <source>
        <dbReference type="Pfam" id="PF00881"/>
    </source>
</evidence>
<dbReference type="GO" id="GO:0004155">
    <property type="term" value="F:6,7-dihydropteridine reductase activity"/>
    <property type="evidence" value="ECO:0007669"/>
    <property type="project" value="UniProtKB-EC"/>
</dbReference>
<keyword evidence="3 5" id="KW-0560">Oxidoreductase</keyword>
<dbReference type="AlphaFoldDB" id="A0A558HLL0"/>
<protein>
    <submittedName>
        <fullName evidence="5">Oxygen-insensitive NAD(P)H nitroreductase</fullName>
        <ecNumber evidence="5">1.5.1.34</ecNumber>
    </submittedName>
</protein>
<dbReference type="Proteomes" id="UP000319941">
    <property type="component" value="Unassembled WGS sequence"/>
</dbReference>
<feature type="domain" description="Nitroreductase" evidence="4">
    <location>
        <begin position="8"/>
        <end position="195"/>
    </location>
</feature>
<dbReference type="Pfam" id="PF00881">
    <property type="entry name" value="Nitroreductase"/>
    <property type="match status" value="1"/>
</dbReference>
<dbReference type="InterPro" id="IPR029479">
    <property type="entry name" value="Nitroreductase"/>
</dbReference>
<reference evidence="5 6" key="1">
    <citation type="submission" date="2019-07" db="EMBL/GenBank/DDBJ databases">
        <title>Diversity of Bacteria from Kongsfjorden, Arctic.</title>
        <authorList>
            <person name="Yu Y."/>
        </authorList>
    </citation>
    <scope>NUCLEOTIDE SEQUENCE [LARGE SCALE GENOMIC DNA]</scope>
    <source>
        <strain evidence="5 6">SM1923</strain>
    </source>
</reference>
<dbReference type="Gene3D" id="3.40.109.10">
    <property type="entry name" value="NADH Oxidase"/>
    <property type="match status" value="1"/>
</dbReference>
<evidence type="ECO:0000313" key="6">
    <source>
        <dbReference type="Proteomes" id="UP000319941"/>
    </source>
</evidence>
<dbReference type="PANTHER" id="PTHR43673">
    <property type="entry name" value="NAD(P)H NITROREDUCTASE YDGI-RELATED"/>
    <property type="match status" value="1"/>
</dbReference>
<keyword evidence="6" id="KW-1185">Reference proteome</keyword>